<dbReference type="AlphaFoldDB" id="A0A0A0BJC7"/>
<accession>A0A0A0BJC7</accession>
<organism evidence="3 4">
    <name type="scientific">Cellulomonas carbonis T26</name>
    <dbReference type="NCBI Taxonomy" id="947969"/>
    <lineage>
        <taxon>Bacteria</taxon>
        <taxon>Bacillati</taxon>
        <taxon>Actinomycetota</taxon>
        <taxon>Actinomycetes</taxon>
        <taxon>Micrococcales</taxon>
        <taxon>Cellulomonadaceae</taxon>
        <taxon>Cellulomonas</taxon>
    </lineage>
</organism>
<evidence type="ECO:0000313" key="4">
    <source>
        <dbReference type="Proteomes" id="UP000029839"/>
    </source>
</evidence>
<dbReference type="GO" id="GO:0008713">
    <property type="term" value="F:ADP-heptose-lipopolysaccharide heptosyltransferase activity"/>
    <property type="evidence" value="ECO:0007669"/>
    <property type="project" value="TreeGrafter"/>
</dbReference>
<reference evidence="3 4" key="2">
    <citation type="journal article" date="2015" name="Stand. Genomic Sci.">
        <title>Draft genome sequence of Cellulomonas carbonis T26(T) and comparative analysis of six Cellulomonas genomes.</title>
        <authorList>
            <person name="Zhuang W."/>
            <person name="Zhang S."/>
            <person name="Xia X."/>
            <person name="Wang G."/>
        </authorList>
    </citation>
    <scope>NUCLEOTIDE SEQUENCE [LARGE SCALE GENOMIC DNA]</scope>
    <source>
        <strain evidence="3 4">T26</strain>
    </source>
</reference>
<dbReference type="EMBL" id="AXCY01000187">
    <property type="protein sequence ID" value="KGM08618.1"/>
    <property type="molecule type" value="Genomic_DNA"/>
</dbReference>
<dbReference type="PANTHER" id="PTHR30160">
    <property type="entry name" value="TETRAACYLDISACCHARIDE 4'-KINASE-RELATED"/>
    <property type="match status" value="1"/>
</dbReference>
<dbReference type="PANTHER" id="PTHR30160:SF1">
    <property type="entry name" value="LIPOPOLYSACCHARIDE 1,2-N-ACETYLGLUCOSAMINETRANSFERASE-RELATED"/>
    <property type="match status" value="1"/>
</dbReference>
<keyword evidence="1" id="KW-0328">Glycosyltransferase</keyword>
<dbReference type="GO" id="GO:0009244">
    <property type="term" value="P:lipopolysaccharide core region biosynthetic process"/>
    <property type="evidence" value="ECO:0007669"/>
    <property type="project" value="TreeGrafter"/>
</dbReference>
<dbReference type="Proteomes" id="UP000029839">
    <property type="component" value="Unassembled WGS sequence"/>
</dbReference>
<evidence type="ECO:0000256" key="2">
    <source>
        <dbReference type="ARBA" id="ARBA00022679"/>
    </source>
</evidence>
<comment type="caution">
    <text evidence="3">The sequence shown here is derived from an EMBL/GenBank/DDBJ whole genome shotgun (WGS) entry which is preliminary data.</text>
</comment>
<dbReference type="RefSeq" id="WP_052426580.1">
    <property type="nucleotide sequence ID" value="NZ_AXCY01000187.1"/>
</dbReference>
<gene>
    <name evidence="3" type="ORF">N868_07745</name>
</gene>
<reference evidence="3 4" key="1">
    <citation type="submission" date="2013-08" db="EMBL/GenBank/DDBJ databases">
        <title>Genome sequencing of Cellulomonas carbonis T26.</title>
        <authorList>
            <person name="Chen F."/>
            <person name="Li Y."/>
            <person name="Wang G."/>
        </authorList>
    </citation>
    <scope>NUCLEOTIDE SEQUENCE [LARGE SCALE GENOMIC DNA]</scope>
    <source>
        <strain evidence="3 4">T26</strain>
    </source>
</reference>
<sequence>MSGVRGTGGAGAGARPVVLALRALGLGDALTGVPALRGLRRAFPGHRLVLAAPAGVGGWLRDLGVVDDVVGSSGLDPVPWGDRDGPDVAVNLHGSGPESHRLLLDLRPGRLVAFASPEAGVDGPAWRRDEHEVDRWLRLVRSVGAECSREDLRLDVGVARGMRDDDAAPVVLHPGAASGSRRWPVDRWAALAAGLVAGGRRVVVTGGPQEAALAGAVVDGLPPDRAASTAGDLDLPGLARLVADAALVVCGDTGVAHVATAVGTPSVLLFGPTPPRWWGPCIDEDAHVVLWHGEPGRPGDPHGDEPDPALLAVPTAEVRDAVEVLLARVAPTHA</sequence>
<dbReference type="InterPro" id="IPR051199">
    <property type="entry name" value="LPS_LOS_Heptosyltrfase"/>
</dbReference>
<dbReference type="Gene3D" id="3.40.50.2000">
    <property type="entry name" value="Glycogen Phosphorylase B"/>
    <property type="match status" value="2"/>
</dbReference>
<dbReference type="SUPFAM" id="SSF53756">
    <property type="entry name" value="UDP-Glycosyltransferase/glycogen phosphorylase"/>
    <property type="match status" value="1"/>
</dbReference>
<evidence type="ECO:0000256" key="1">
    <source>
        <dbReference type="ARBA" id="ARBA00022676"/>
    </source>
</evidence>
<keyword evidence="2 3" id="KW-0808">Transferase</keyword>
<dbReference type="InterPro" id="IPR002201">
    <property type="entry name" value="Glyco_trans_9"/>
</dbReference>
<keyword evidence="4" id="KW-1185">Reference proteome</keyword>
<proteinExistence type="predicted"/>
<dbReference type="GO" id="GO:0005829">
    <property type="term" value="C:cytosol"/>
    <property type="evidence" value="ECO:0007669"/>
    <property type="project" value="TreeGrafter"/>
</dbReference>
<name>A0A0A0BJC7_9CELL</name>
<evidence type="ECO:0000313" key="3">
    <source>
        <dbReference type="EMBL" id="KGM08618.1"/>
    </source>
</evidence>
<dbReference type="CDD" id="cd03789">
    <property type="entry name" value="GT9_LPS_heptosyltransferase"/>
    <property type="match status" value="1"/>
</dbReference>
<protein>
    <submittedName>
        <fullName evidence="3">Glycosyl transferase family 9</fullName>
    </submittedName>
</protein>
<dbReference type="Pfam" id="PF01075">
    <property type="entry name" value="Glyco_transf_9"/>
    <property type="match status" value="1"/>
</dbReference>